<evidence type="ECO:0000313" key="1">
    <source>
        <dbReference type="EMBL" id="KAA1421874.1"/>
    </source>
</evidence>
<organism evidence="1 2">
    <name type="scientific">Nocardioides humilatus</name>
    <dbReference type="NCBI Taxonomy" id="2607660"/>
    <lineage>
        <taxon>Bacteria</taxon>
        <taxon>Bacillati</taxon>
        <taxon>Actinomycetota</taxon>
        <taxon>Actinomycetes</taxon>
        <taxon>Propionibacteriales</taxon>
        <taxon>Nocardioidaceae</taxon>
        <taxon>Nocardioides</taxon>
    </lineage>
</organism>
<name>A0A5B1LMY5_9ACTN</name>
<proteinExistence type="predicted"/>
<sequence>MRILRAVARVLVVVLLAVGVVSVATVPPASAGGVRDAKVAIAAGHGAQAARVIERNGYNTQPRVLAEIIYGAGVIAVRNDTADVFPQAVARAFVRGGVSFATAQQAFFHGAALVARNAPYDDQLLAELGPGGMAIVQTELAYLRGISF</sequence>
<keyword evidence="2" id="KW-1185">Reference proteome</keyword>
<accession>A0A5B1LMY5</accession>
<gene>
    <name evidence="1" type="ORF">F0U44_06295</name>
</gene>
<dbReference type="EMBL" id="VUJV01000001">
    <property type="protein sequence ID" value="KAA1421874.1"/>
    <property type="molecule type" value="Genomic_DNA"/>
</dbReference>
<dbReference type="Proteomes" id="UP000325003">
    <property type="component" value="Unassembled WGS sequence"/>
</dbReference>
<evidence type="ECO:0000313" key="2">
    <source>
        <dbReference type="Proteomes" id="UP000325003"/>
    </source>
</evidence>
<dbReference type="RefSeq" id="WP_149727335.1">
    <property type="nucleotide sequence ID" value="NZ_VUJV01000001.1"/>
</dbReference>
<protein>
    <submittedName>
        <fullName evidence="1">Uncharacterized protein</fullName>
    </submittedName>
</protein>
<comment type="caution">
    <text evidence="1">The sequence shown here is derived from an EMBL/GenBank/DDBJ whole genome shotgun (WGS) entry which is preliminary data.</text>
</comment>
<reference evidence="1 2" key="2">
    <citation type="submission" date="2019-09" db="EMBL/GenBank/DDBJ databases">
        <authorList>
            <person name="Jin C."/>
        </authorList>
    </citation>
    <scope>NUCLEOTIDE SEQUENCE [LARGE SCALE GENOMIC DNA]</scope>
    <source>
        <strain evidence="1 2">BN130099</strain>
    </source>
</reference>
<dbReference type="AlphaFoldDB" id="A0A5B1LMY5"/>
<reference evidence="1 2" key="1">
    <citation type="submission" date="2019-09" db="EMBL/GenBank/DDBJ databases">
        <title>Nocardioides panacisoli sp. nov., isolated from the soil of a ginseng field.</title>
        <authorList>
            <person name="Cho C."/>
        </authorList>
    </citation>
    <scope>NUCLEOTIDE SEQUENCE [LARGE SCALE GENOMIC DNA]</scope>
    <source>
        <strain evidence="1 2">BN130099</strain>
    </source>
</reference>